<sequence length="69" mass="8069">MIDFSGSRCNDQVLSSSFRKWLRKVIRTSSALKLGKTSYKQVREEEEEEEEDNERAIETETVRTERGAK</sequence>
<feature type="region of interest" description="Disordered" evidence="1">
    <location>
        <begin position="37"/>
        <end position="69"/>
    </location>
</feature>
<dbReference type="Proteomes" id="UP000712600">
    <property type="component" value="Unassembled WGS sequence"/>
</dbReference>
<organism evidence="2 3">
    <name type="scientific">Brassica cretica</name>
    <name type="common">Mustard</name>
    <dbReference type="NCBI Taxonomy" id="69181"/>
    <lineage>
        <taxon>Eukaryota</taxon>
        <taxon>Viridiplantae</taxon>
        <taxon>Streptophyta</taxon>
        <taxon>Embryophyta</taxon>
        <taxon>Tracheophyta</taxon>
        <taxon>Spermatophyta</taxon>
        <taxon>Magnoliopsida</taxon>
        <taxon>eudicotyledons</taxon>
        <taxon>Gunneridae</taxon>
        <taxon>Pentapetalae</taxon>
        <taxon>rosids</taxon>
        <taxon>malvids</taxon>
        <taxon>Brassicales</taxon>
        <taxon>Brassicaceae</taxon>
        <taxon>Brassiceae</taxon>
        <taxon>Brassica</taxon>
    </lineage>
</organism>
<feature type="compositionally biased region" description="Basic and acidic residues" evidence="1">
    <location>
        <begin position="54"/>
        <end position="69"/>
    </location>
</feature>
<evidence type="ECO:0000256" key="1">
    <source>
        <dbReference type="SAM" id="MobiDB-lite"/>
    </source>
</evidence>
<proteinExistence type="predicted"/>
<reference evidence="2" key="1">
    <citation type="submission" date="2019-12" db="EMBL/GenBank/DDBJ databases">
        <title>Genome sequencing and annotation of Brassica cretica.</title>
        <authorList>
            <person name="Studholme D.J."/>
            <person name="Sarris P."/>
        </authorList>
    </citation>
    <scope>NUCLEOTIDE SEQUENCE</scope>
    <source>
        <strain evidence="2">PFS-109/04</strain>
        <tissue evidence="2">Leaf</tissue>
    </source>
</reference>
<protein>
    <submittedName>
        <fullName evidence="2">Uncharacterized protein</fullName>
    </submittedName>
</protein>
<evidence type="ECO:0000313" key="3">
    <source>
        <dbReference type="Proteomes" id="UP000712600"/>
    </source>
</evidence>
<accession>A0A8S9Q6D6</accession>
<evidence type="ECO:0000313" key="2">
    <source>
        <dbReference type="EMBL" id="KAF3535212.1"/>
    </source>
</evidence>
<dbReference type="EMBL" id="QGKX02001290">
    <property type="protein sequence ID" value="KAF3535212.1"/>
    <property type="molecule type" value="Genomic_DNA"/>
</dbReference>
<name>A0A8S9Q6D6_BRACR</name>
<comment type="caution">
    <text evidence="2">The sequence shown here is derived from an EMBL/GenBank/DDBJ whole genome shotgun (WGS) entry which is preliminary data.</text>
</comment>
<gene>
    <name evidence="2" type="ORF">F2Q69_00024023</name>
</gene>
<feature type="compositionally biased region" description="Acidic residues" evidence="1">
    <location>
        <begin position="44"/>
        <end position="53"/>
    </location>
</feature>
<dbReference type="AlphaFoldDB" id="A0A8S9Q6D6"/>